<dbReference type="PANTHER" id="PTHR12081:SF7">
    <property type="entry name" value="TRANSCRIPTION FACTOR EFL-3"/>
    <property type="match status" value="1"/>
</dbReference>
<keyword evidence="7 9" id="KW-0539">Nucleus</keyword>
<dbReference type="GO" id="GO:0000981">
    <property type="term" value="F:DNA-binding transcription factor activity, RNA polymerase II-specific"/>
    <property type="evidence" value="ECO:0000318"/>
    <property type="project" value="GO_Central"/>
</dbReference>
<dbReference type="VEuPathDB" id="FungiDB:KRP23_11521"/>
<organism evidence="12 13">
    <name type="scientific">Phytophthora ramorum</name>
    <name type="common">Sudden oak death agent</name>
    <dbReference type="NCBI Taxonomy" id="164328"/>
    <lineage>
        <taxon>Eukaryota</taxon>
        <taxon>Sar</taxon>
        <taxon>Stramenopiles</taxon>
        <taxon>Oomycota</taxon>
        <taxon>Peronosporomycetes</taxon>
        <taxon>Peronosporales</taxon>
        <taxon>Peronosporaceae</taxon>
        <taxon>Phytophthora</taxon>
    </lineage>
</organism>
<comment type="subcellular location">
    <subcellularLocation>
        <location evidence="1 9">Nucleus</location>
    </subcellularLocation>
</comment>
<feature type="domain" description="E2F/DP family winged-helix DNA-binding" evidence="11">
    <location>
        <begin position="240"/>
        <end position="315"/>
    </location>
</feature>
<sequence length="806" mass="89659">MAAQEMMSPTRRQSQELPPRTPASMAGASSIQPSPNRTEAAAAMMHLLTGASSAKEGKTLKPTKAKRRYVRRAAKKVGATTKRQIKTTCMDSDAVAMGKPPVKTDAAKAPKDGNKTGDWRMDGDEVLFFPYREYNRKEKSLGLLCENFLKLYRDDMISEICLDRAAAELGVERRRIYDIVNILESIHLVSRKSKNLYNWHGLDSLPTSISAMKQRYDEVQESSPVSSSDKEYPPIKSDRRRGKSLSKLSQMFVQLFLGKEDCIIPLDQAAKQLIQMENSENKEDRLLKTNVLVSVGLIEKLQLSNSRKPVFRWKTRSAASDSVPKVDEIENKSVQTNSDSVVQVNFEVAEVEDTDVLNSAQSFDSDVFDDGSDTSSCDAKRKQNDQESDISTSDGESPAKRSRLSESKQPSRDNMAKLLRMDTNNEPIHPQVVLSEQQEQVKLYMQQYIREYVDYLAAHQKLPDGTTSSLGAKAASKGLSIPCISKSITTAKENHGNPASLPSLAGSIEDLLLSESPQSVADIVAARVLNNPRPPLDASPVVAEPEAEATPRPLILRAGSKKRKGAAGKVPSTSTKLTTITSKGKEEGQPIGAMQSGSDSRPSGLEHDCEQHKELVLELAEEPKTSLTDRIRDVEHENEKLERDKSLLVKKVHELKASLCEKRERLWDEIQDFQDALGEKKKELQEALDSKAEHRREASALRQELASLQEQQTCLSQATAKSNEEARQATAKQGAQQEELASLRQLLRSQQTSFSQFRTQAYEKATHARQEQAILQETVTQLEQRLQEQSKAFETERYHPAGSNGA</sequence>
<dbReference type="InterPro" id="IPR015633">
    <property type="entry name" value="E2F"/>
</dbReference>
<evidence type="ECO:0000313" key="12">
    <source>
        <dbReference type="EnsemblProtists" id="Phyra77344"/>
    </source>
</evidence>
<dbReference type="SUPFAM" id="SSF46785">
    <property type="entry name" value="Winged helix' DNA-binding domain"/>
    <property type="match status" value="1"/>
</dbReference>
<feature type="compositionally biased region" description="Basic and acidic residues" evidence="10">
    <location>
        <begin position="105"/>
        <end position="116"/>
    </location>
</feature>
<dbReference type="InParanoid" id="H3GLQ2"/>
<dbReference type="PANTHER" id="PTHR12081">
    <property type="entry name" value="TRANSCRIPTION FACTOR E2F"/>
    <property type="match status" value="1"/>
</dbReference>
<protein>
    <recommendedName>
        <fullName evidence="11">E2F/DP family winged-helix DNA-binding domain-containing protein</fullName>
    </recommendedName>
</protein>
<feature type="region of interest" description="Disordered" evidence="10">
    <location>
        <begin position="96"/>
        <end position="116"/>
    </location>
</feature>
<dbReference type="SMART" id="SM01372">
    <property type="entry name" value="E2F_TDP"/>
    <property type="match status" value="2"/>
</dbReference>
<evidence type="ECO:0000259" key="11">
    <source>
        <dbReference type="SMART" id="SM01372"/>
    </source>
</evidence>
<proteinExistence type="inferred from homology"/>
<dbReference type="EnsemblProtists" id="Phyra77344">
    <property type="protein sequence ID" value="Phyra77344"/>
    <property type="gene ID" value="Phyra77344"/>
</dbReference>
<reference evidence="12" key="2">
    <citation type="submission" date="2015-06" db="UniProtKB">
        <authorList>
            <consortium name="EnsemblProtists"/>
        </authorList>
    </citation>
    <scope>IDENTIFICATION</scope>
    <source>
        <strain evidence="12">Pr102</strain>
    </source>
</reference>
<reference evidence="13" key="1">
    <citation type="journal article" date="2006" name="Science">
        <title>Phytophthora genome sequences uncover evolutionary origins and mechanisms of pathogenesis.</title>
        <authorList>
            <person name="Tyler B.M."/>
            <person name="Tripathy S."/>
            <person name="Zhang X."/>
            <person name="Dehal P."/>
            <person name="Jiang R.H."/>
            <person name="Aerts A."/>
            <person name="Arredondo F.D."/>
            <person name="Baxter L."/>
            <person name="Bensasson D."/>
            <person name="Beynon J.L."/>
            <person name="Chapman J."/>
            <person name="Damasceno C.M."/>
            <person name="Dorrance A.E."/>
            <person name="Dou D."/>
            <person name="Dickerman A.W."/>
            <person name="Dubchak I.L."/>
            <person name="Garbelotto M."/>
            <person name="Gijzen M."/>
            <person name="Gordon S.G."/>
            <person name="Govers F."/>
            <person name="Grunwald N.J."/>
            <person name="Huang W."/>
            <person name="Ivors K.L."/>
            <person name="Jones R.W."/>
            <person name="Kamoun S."/>
            <person name="Krampis K."/>
            <person name="Lamour K.H."/>
            <person name="Lee M.K."/>
            <person name="McDonald W.H."/>
            <person name="Medina M."/>
            <person name="Meijer H.J."/>
            <person name="Nordberg E.K."/>
            <person name="Maclean D.J."/>
            <person name="Ospina-Giraldo M.D."/>
            <person name="Morris P.F."/>
            <person name="Phuntumart V."/>
            <person name="Putnam N.H."/>
            <person name="Rash S."/>
            <person name="Rose J.K."/>
            <person name="Sakihama Y."/>
            <person name="Salamov A.A."/>
            <person name="Savidor A."/>
            <person name="Scheuring C.F."/>
            <person name="Smith B.M."/>
            <person name="Sobral B.W."/>
            <person name="Terry A."/>
            <person name="Torto-Alalibo T.A."/>
            <person name="Win J."/>
            <person name="Xu Z."/>
            <person name="Zhang H."/>
            <person name="Grigoriev I.V."/>
            <person name="Rokhsar D.S."/>
            <person name="Boore J.L."/>
        </authorList>
    </citation>
    <scope>NUCLEOTIDE SEQUENCE [LARGE SCALE GENOMIC DNA]</scope>
    <source>
        <strain evidence="13">Pr102</strain>
    </source>
</reference>
<dbReference type="Gene3D" id="1.10.10.10">
    <property type="entry name" value="Winged helix-like DNA-binding domain superfamily/Winged helix DNA-binding domain"/>
    <property type="match status" value="2"/>
</dbReference>
<feature type="compositionally biased region" description="Basic and acidic residues" evidence="10">
    <location>
        <begin position="786"/>
        <end position="799"/>
    </location>
</feature>
<keyword evidence="13" id="KW-1185">Reference proteome</keyword>
<evidence type="ECO:0000256" key="4">
    <source>
        <dbReference type="ARBA" id="ARBA00023015"/>
    </source>
</evidence>
<evidence type="ECO:0000256" key="8">
    <source>
        <dbReference type="ARBA" id="ARBA00023306"/>
    </source>
</evidence>
<dbReference type="eggNOG" id="KOG2578">
    <property type="taxonomic scope" value="Eukaryota"/>
</dbReference>
<dbReference type="STRING" id="164328.H3GLQ2"/>
<evidence type="ECO:0000256" key="10">
    <source>
        <dbReference type="SAM" id="MobiDB-lite"/>
    </source>
</evidence>
<feature type="region of interest" description="Disordered" evidence="10">
    <location>
        <begin position="786"/>
        <end position="806"/>
    </location>
</feature>
<keyword evidence="8" id="KW-0131">Cell cycle</keyword>
<keyword evidence="4 9" id="KW-0805">Transcription regulation</keyword>
<keyword evidence="3" id="KW-0678">Repressor</keyword>
<feature type="region of interest" description="Disordered" evidence="10">
    <location>
        <begin position="360"/>
        <end position="413"/>
    </location>
</feature>
<feature type="region of interest" description="Disordered" evidence="10">
    <location>
        <begin position="560"/>
        <end position="606"/>
    </location>
</feature>
<dbReference type="InterPro" id="IPR036390">
    <property type="entry name" value="WH_DNA-bd_sf"/>
</dbReference>
<evidence type="ECO:0000256" key="7">
    <source>
        <dbReference type="ARBA" id="ARBA00023242"/>
    </source>
</evidence>
<feature type="compositionally biased region" description="Low complexity" evidence="10">
    <location>
        <begin position="567"/>
        <end position="582"/>
    </location>
</feature>
<evidence type="ECO:0000256" key="2">
    <source>
        <dbReference type="ARBA" id="ARBA00010940"/>
    </source>
</evidence>
<dbReference type="GO" id="GO:0000978">
    <property type="term" value="F:RNA polymerase II cis-regulatory region sequence-specific DNA binding"/>
    <property type="evidence" value="ECO:0000318"/>
    <property type="project" value="GO_Central"/>
</dbReference>
<feature type="compositionally biased region" description="Basic and acidic residues" evidence="10">
    <location>
        <begin position="397"/>
        <end position="413"/>
    </location>
</feature>
<dbReference type="HOGENOM" id="CLU_018903_0_0_1"/>
<dbReference type="VEuPathDB" id="FungiDB:KRP22_8559"/>
<feature type="domain" description="E2F/DP family winged-helix DNA-binding" evidence="11">
    <location>
        <begin position="136"/>
        <end position="201"/>
    </location>
</feature>
<dbReference type="GO" id="GO:0090575">
    <property type="term" value="C:RNA polymerase II transcription regulator complex"/>
    <property type="evidence" value="ECO:0000318"/>
    <property type="project" value="GO_Central"/>
</dbReference>
<dbReference type="VEuPathDB" id="FungiDB:KRP22_8560"/>
<feature type="region of interest" description="Disordered" evidence="10">
    <location>
        <begin position="1"/>
        <end position="41"/>
    </location>
</feature>
<dbReference type="InterPro" id="IPR036388">
    <property type="entry name" value="WH-like_DNA-bd_sf"/>
</dbReference>
<evidence type="ECO:0000256" key="6">
    <source>
        <dbReference type="ARBA" id="ARBA00023163"/>
    </source>
</evidence>
<dbReference type="EMBL" id="DS566021">
    <property type="status" value="NOT_ANNOTATED_CDS"/>
    <property type="molecule type" value="Genomic_DNA"/>
</dbReference>
<evidence type="ECO:0000256" key="1">
    <source>
        <dbReference type="ARBA" id="ARBA00004123"/>
    </source>
</evidence>
<dbReference type="Proteomes" id="UP000005238">
    <property type="component" value="Unassembled WGS sequence"/>
</dbReference>
<dbReference type="Pfam" id="PF02319">
    <property type="entry name" value="WHD_E2F_TDP"/>
    <property type="match status" value="2"/>
</dbReference>
<dbReference type="GO" id="GO:0006357">
    <property type="term" value="P:regulation of transcription by RNA polymerase II"/>
    <property type="evidence" value="ECO:0000318"/>
    <property type="project" value="GO_Central"/>
</dbReference>
<feature type="region of interest" description="Disordered" evidence="10">
    <location>
        <begin position="716"/>
        <end position="739"/>
    </location>
</feature>
<evidence type="ECO:0000256" key="5">
    <source>
        <dbReference type="ARBA" id="ARBA00023125"/>
    </source>
</evidence>
<evidence type="ECO:0000313" key="13">
    <source>
        <dbReference type="Proteomes" id="UP000005238"/>
    </source>
</evidence>
<accession>H3GLQ2</accession>
<feature type="compositionally biased region" description="Basic and acidic residues" evidence="10">
    <location>
        <begin position="228"/>
        <end position="237"/>
    </location>
</feature>
<keyword evidence="5 9" id="KW-0238">DNA-binding</keyword>
<dbReference type="AlphaFoldDB" id="H3GLQ2"/>
<dbReference type="InterPro" id="IPR003316">
    <property type="entry name" value="E2F_WHTH_DNA-bd_dom"/>
</dbReference>
<keyword evidence="6 9" id="KW-0804">Transcription</keyword>
<feature type="compositionally biased region" description="Polar residues" evidence="10">
    <location>
        <begin position="27"/>
        <end position="37"/>
    </location>
</feature>
<evidence type="ECO:0000256" key="3">
    <source>
        <dbReference type="ARBA" id="ARBA00022491"/>
    </source>
</evidence>
<comment type="similarity">
    <text evidence="2 9">Belongs to the E2F/DP family.</text>
</comment>
<name>H3GLQ2_PHYRM</name>
<evidence type="ECO:0000256" key="9">
    <source>
        <dbReference type="RuleBase" id="RU003796"/>
    </source>
</evidence>
<dbReference type="FunFam" id="1.10.10.10:FF:000073">
    <property type="entry name" value="E2F transcription factor 8"/>
    <property type="match status" value="1"/>
</dbReference>
<dbReference type="VEuPathDB" id="FungiDB:KRP23_11520"/>
<feature type="region of interest" description="Disordered" evidence="10">
    <location>
        <begin position="216"/>
        <end position="242"/>
    </location>
</feature>